<evidence type="ECO:0000313" key="4">
    <source>
        <dbReference type="Proteomes" id="UP000177625"/>
    </source>
</evidence>
<dbReference type="Gene3D" id="3.40.190.10">
    <property type="entry name" value="Periplasmic binding protein-like II"/>
    <property type="match status" value="2"/>
</dbReference>
<keyword evidence="1 2" id="KW-0732">Signal</keyword>
<name>A0A1E1MWW7_RHYSE</name>
<evidence type="ECO:0000256" key="1">
    <source>
        <dbReference type="ARBA" id="ARBA00022729"/>
    </source>
</evidence>
<evidence type="ECO:0000313" key="3">
    <source>
        <dbReference type="EMBL" id="CZT53465.1"/>
    </source>
</evidence>
<dbReference type="PANTHER" id="PTHR30006">
    <property type="entry name" value="THIAMINE-BINDING PERIPLASMIC PROTEIN-RELATED"/>
    <property type="match status" value="1"/>
</dbReference>
<dbReference type="SUPFAM" id="SSF53850">
    <property type="entry name" value="Periplasmic binding protein-like II"/>
    <property type="match status" value="1"/>
</dbReference>
<dbReference type="AlphaFoldDB" id="A0A1E1MWW7"/>
<evidence type="ECO:0008006" key="5">
    <source>
        <dbReference type="Google" id="ProtNLM"/>
    </source>
</evidence>
<dbReference type="PANTHER" id="PTHR30006:SF2">
    <property type="entry name" value="ABC TRANSPORTER SUBSTRATE-BINDING PROTEIN"/>
    <property type="match status" value="1"/>
</dbReference>
<feature type="chain" id="PRO_5009448785" description="ABC-type Fe3+ transport system, periplasmic component" evidence="2">
    <location>
        <begin position="20"/>
        <end position="305"/>
    </location>
</feature>
<protein>
    <recommendedName>
        <fullName evidence="5">ABC-type Fe3+ transport system, periplasmic component</fullName>
    </recommendedName>
</protein>
<organism evidence="3 4">
    <name type="scientific">Rhynchosporium secalis</name>
    <name type="common">Barley scald fungus</name>
    <dbReference type="NCBI Taxonomy" id="38038"/>
    <lineage>
        <taxon>Eukaryota</taxon>
        <taxon>Fungi</taxon>
        <taxon>Dikarya</taxon>
        <taxon>Ascomycota</taxon>
        <taxon>Pezizomycotina</taxon>
        <taxon>Leotiomycetes</taxon>
        <taxon>Helotiales</taxon>
        <taxon>Ploettnerulaceae</taxon>
        <taxon>Rhynchosporium</taxon>
    </lineage>
</organism>
<accession>A0A1E1MWW7</accession>
<dbReference type="Proteomes" id="UP000177625">
    <property type="component" value="Unassembled WGS sequence"/>
</dbReference>
<proteinExistence type="predicted"/>
<dbReference type="EMBL" id="FJVC01000785">
    <property type="protein sequence ID" value="CZT53465.1"/>
    <property type="molecule type" value="Genomic_DNA"/>
</dbReference>
<feature type="signal peptide" evidence="2">
    <location>
        <begin position="1"/>
        <end position="19"/>
    </location>
</feature>
<evidence type="ECO:0000256" key="2">
    <source>
        <dbReference type="SAM" id="SignalP"/>
    </source>
</evidence>
<gene>
    <name evidence="3" type="ORF">RSE6_15051</name>
</gene>
<sequence length="305" mass="33640">MSLLRILSIAATVASLVTAFDPQLGFNSFVEVETRSLDELHQAALKEGGLVTLWAGGDEKNKQDGLKTAFESRFPGMTLNVTVDVSKYHDGSLDQQIATDSVIVDNIVLQTLTISPDEVINDFKDVDGFYTAVAIYTWSNTFAPAYLKSSPPVEYADFLKPEFKDKLVLTYPNDDDAILYQFALIMNQYGYGWFEALLTQNPRWVRGSSTPGNLISSSNGTYTATFGGSAAISPGSGLNISYPIQGQFVSWPQTGAYPMIMDMPGTDPTKFSEWMADRAAVERLRFFFEKRIRTPQGLSPLDDGL</sequence>
<keyword evidence="4" id="KW-1185">Reference proteome</keyword>
<reference evidence="4" key="1">
    <citation type="submission" date="2016-03" db="EMBL/GenBank/DDBJ databases">
        <authorList>
            <person name="Guldener U."/>
        </authorList>
    </citation>
    <scope>NUCLEOTIDE SEQUENCE [LARGE SCALE GENOMIC DNA]</scope>
</reference>